<proteinExistence type="predicted"/>
<sequence>MYYQLIKDYSGDYEKDGVRYTLSECNAAYTPQGLNDGYTYFDSLEDAIQVWGLHFIGNRDSE</sequence>
<accession>A0A8S5P6L3</accession>
<dbReference type="EMBL" id="BK015340">
    <property type="protein sequence ID" value="DAE02073.1"/>
    <property type="molecule type" value="Genomic_DNA"/>
</dbReference>
<organism evidence="1">
    <name type="scientific">Siphoviridae sp. ct1Eo1</name>
    <dbReference type="NCBI Taxonomy" id="2825307"/>
    <lineage>
        <taxon>Viruses</taxon>
        <taxon>Duplodnaviria</taxon>
        <taxon>Heunggongvirae</taxon>
        <taxon>Uroviricota</taxon>
        <taxon>Caudoviricetes</taxon>
    </lineage>
</organism>
<protein>
    <submittedName>
        <fullName evidence="1">Uncharacterized protein</fullName>
    </submittedName>
</protein>
<evidence type="ECO:0000313" key="1">
    <source>
        <dbReference type="EMBL" id="DAE02073.1"/>
    </source>
</evidence>
<reference evidence="1" key="1">
    <citation type="journal article" date="2021" name="Proc. Natl. Acad. Sci. U.S.A.">
        <title>A Catalog of Tens of Thousands of Viruses from Human Metagenomes Reveals Hidden Associations with Chronic Diseases.</title>
        <authorList>
            <person name="Tisza M.J."/>
            <person name="Buck C.B."/>
        </authorList>
    </citation>
    <scope>NUCLEOTIDE SEQUENCE</scope>
    <source>
        <strain evidence="1">Ct1Eo1</strain>
    </source>
</reference>
<name>A0A8S5P6L3_9CAUD</name>